<name>A0A2N1IKJ9_9PSED</name>
<proteinExistence type="predicted"/>
<gene>
    <name evidence="1" type="ORF">CXB65_25640</name>
</gene>
<dbReference type="RefSeq" id="WP_101196759.1">
    <property type="nucleotide sequence ID" value="NZ_PJCG01000081.1"/>
</dbReference>
<reference evidence="1 2" key="1">
    <citation type="submission" date="2017-12" db="EMBL/GenBank/DDBJ databases">
        <title>Isolation and characterization of an aerobic denitrifying Pseudomonas monteilii CY06 from aquaculture ponds.</title>
        <authorList>
            <person name="Ma Q."/>
            <person name="Cai Y."/>
            <person name="He Z."/>
        </authorList>
    </citation>
    <scope>NUCLEOTIDE SEQUENCE [LARGE SCALE GENOMIC DNA]</scope>
    <source>
        <strain evidence="1 2">CY06</strain>
    </source>
</reference>
<protein>
    <submittedName>
        <fullName evidence="1">Uncharacterized protein</fullName>
    </submittedName>
</protein>
<comment type="caution">
    <text evidence="1">The sequence shown here is derived from an EMBL/GenBank/DDBJ whole genome shotgun (WGS) entry which is preliminary data.</text>
</comment>
<dbReference type="AlphaFoldDB" id="A0A2N1IKJ9"/>
<dbReference type="Proteomes" id="UP000233399">
    <property type="component" value="Unassembled WGS sequence"/>
</dbReference>
<evidence type="ECO:0000313" key="1">
    <source>
        <dbReference type="EMBL" id="PKI18789.1"/>
    </source>
</evidence>
<dbReference type="EMBL" id="PJCG01000081">
    <property type="protein sequence ID" value="PKI18789.1"/>
    <property type="molecule type" value="Genomic_DNA"/>
</dbReference>
<evidence type="ECO:0000313" key="2">
    <source>
        <dbReference type="Proteomes" id="UP000233399"/>
    </source>
</evidence>
<organism evidence="1 2">
    <name type="scientific">Pseudomonas monteilii</name>
    <dbReference type="NCBI Taxonomy" id="76759"/>
    <lineage>
        <taxon>Bacteria</taxon>
        <taxon>Pseudomonadati</taxon>
        <taxon>Pseudomonadota</taxon>
        <taxon>Gammaproteobacteria</taxon>
        <taxon>Pseudomonadales</taxon>
        <taxon>Pseudomonadaceae</taxon>
        <taxon>Pseudomonas</taxon>
    </lineage>
</organism>
<sequence>MSRQPKISKKQLLKVIDELERTPQDRVRILGEVGISTLGIGLGAAAAGTVAGIAGATSIPVLTTAASWVGVTAVAATPLGRALGTAAAGGVLAYGVSRWIRGGAMSEGRKRELLLVYQERLAEVEAKERMGTVTLLDKSGFISSLREVIEKDVLSADKALRLIEAVEGGKMALPEAYRLVNGLLLE</sequence>
<accession>A0A2N1IKJ9</accession>